<dbReference type="AlphaFoldDB" id="A0A8J7HZS2"/>
<comment type="caution">
    <text evidence="1">The sequence shown here is derived from an EMBL/GenBank/DDBJ whole genome shotgun (WGS) entry which is preliminary data.</text>
</comment>
<sequence>MQPSNYYLGPDFSLILGFDINKLEKFEADFFNSEEYTKLRSRLKQNSGTWDFQDQRFEVAKPNRWHPLHLRKPLAEVLRGTITFEEQVDRFILQGREVIELLLTGGELEALTNRLHPIAKNSMSAV</sequence>
<dbReference type="RefSeq" id="WP_198128201.1">
    <property type="nucleotide sequence ID" value="NZ_JAECZC010000096.1"/>
</dbReference>
<proteinExistence type="predicted"/>
<protein>
    <submittedName>
        <fullName evidence="1">Uncharacterized protein</fullName>
    </submittedName>
</protein>
<organism evidence="1 2">
    <name type="scientific">Amazonocrinis nigriterrae CENA67</name>
    <dbReference type="NCBI Taxonomy" id="2794033"/>
    <lineage>
        <taxon>Bacteria</taxon>
        <taxon>Bacillati</taxon>
        <taxon>Cyanobacteriota</taxon>
        <taxon>Cyanophyceae</taxon>
        <taxon>Nostocales</taxon>
        <taxon>Nostocaceae</taxon>
        <taxon>Amazonocrinis</taxon>
        <taxon>Amazonocrinis nigriterrae</taxon>
    </lineage>
</organism>
<name>A0A8J7HZS2_9NOST</name>
<evidence type="ECO:0000313" key="1">
    <source>
        <dbReference type="EMBL" id="MBH8566447.1"/>
    </source>
</evidence>
<dbReference type="Proteomes" id="UP000632766">
    <property type="component" value="Unassembled WGS sequence"/>
</dbReference>
<keyword evidence="2" id="KW-1185">Reference proteome</keyword>
<evidence type="ECO:0000313" key="2">
    <source>
        <dbReference type="Proteomes" id="UP000632766"/>
    </source>
</evidence>
<dbReference type="EMBL" id="JAECZC010000096">
    <property type="protein sequence ID" value="MBH8566447.1"/>
    <property type="molecule type" value="Genomic_DNA"/>
</dbReference>
<gene>
    <name evidence="1" type="ORF">I8748_30575</name>
</gene>
<reference evidence="1 2" key="1">
    <citation type="journal article" date="2021" name="Int. J. Syst. Evol. Microbiol.">
        <title>Amazonocrinis nigriterrae gen. nov., sp. nov., Atlanticothrix silvestris gen. nov., sp. nov. and Dendronalium phyllosphericum gen. nov., sp. nov., nostocacean cyanobacteria from Brazilian environments.</title>
        <authorList>
            <person name="Alvarenga D.O."/>
            <person name="Andreote A.P.D."/>
            <person name="Branco L.H.Z."/>
            <person name="Delbaje E."/>
            <person name="Cruz R.B."/>
            <person name="Varani A.M."/>
            <person name="Fiore M.F."/>
        </authorList>
    </citation>
    <scope>NUCLEOTIDE SEQUENCE [LARGE SCALE GENOMIC DNA]</scope>
    <source>
        <strain evidence="1 2">CENA67</strain>
    </source>
</reference>
<accession>A0A8J7HZS2</accession>